<dbReference type="EMBL" id="JHEM01000034">
    <property type="protein sequence ID" value="KCB21171.1"/>
    <property type="molecule type" value="Genomic_DNA"/>
</dbReference>
<gene>
    <name evidence="1" type="ORF">L544_1195</name>
</gene>
<protein>
    <submittedName>
        <fullName evidence="1">Uncharacterized protein</fullName>
    </submittedName>
</protein>
<keyword evidence="2" id="KW-1185">Reference proteome</keyword>
<sequence>MFQFHCRPPGCLEINGRGALDDSSRPRAMADWLAGRRG</sequence>
<proteinExistence type="predicted"/>
<name>A0ABR4QV90_9BORD</name>
<dbReference type="Proteomes" id="UP000025748">
    <property type="component" value="Unassembled WGS sequence"/>
</dbReference>
<evidence type="ECO:0000313" key="1">
    <source>
        <dbReference type="EMBL" id="KCB21171.1"/>
    </source>
</evidence>
<comment type="caution">
    <text evidence="1">The sequence shown here is derived from an EMBL/GenBank/DDBJ whole genome shotgun (WGS) entry which is preliminary data.</text>
</comment>
<accession>A0ABR4QV90</accession>
<evidence type="ECO:0000313" key="2">
    <source>
        <dbReference type="Proteomes" id="UP000025748"/>
    </source>
</evidence>
<organism evidence="1 2">
    <name type="scientific">Bordetella hinzii OH87 BAL007II</name>
    <dbReference type="NCBI Taxonomy" id="1331262"/>
    <lineage>
        <taxon>Bacteria</taxon>
        <taxon>Pseudomonadati</taxon>
        <taxon>Pseudomonadota</taxon>
        <taxon>Betaproteobacteria</taxon>
        <taxon>Burkholderiales</taxon>
        <taxon>Alcaligenaceae</taxon>
        <taxon>Bordetella</taxon>
    </lineage>
</organism>
<reference evidence="1 2" key="1">
    <citation type="submission" date="2014-03" db="EMBL/GenBank/DDBJ databases">
        <title>Genome sequence of Bordetella hinzii.</title>
        <authorList>
            <person name="Register K."/>
            <person name="Harvill E."/>
            <person name="Goodfield L.L."/>
            <person name="Ivanov Y.V."/>
            <person name="Meyer J.A."/>
            <person name="Muse S.J."/>
            <person name="Jacobs N."/>
            <person name="Bendor L."/>
            <person name="Smallridge W.E."/>
            <person name="Brinkac L.M."/>
            <person name="Sanka R."/>
            <person name="Kim M."/>
            <person name="Losada L."/>
        </authorList>
    </citation>
    <scope>NUCLEOTIDE SEQUENCE [LARGE SCALE GENOMIC DNA]</scope>
    <source>
        <strain evidence="1 2">OH87 BAL007II</strain>
    </source>
</reference>